<dbReference type="GO" id="GO:0004497">
    <property type="term" value="F:monooxygenase activity"/>
    <property type="evidence" value="ECO:0007669"/>
    <property type="project" value="UniProtKB-KW"/>
</dbReference>
<dbReference type="PANTHER" id="PTHR13789">
    <property type="entry name" value="MONOOXYGENASE"/>
    <property type="match status" value="1"/>
</dbReference>
<proteinExistence type="predicted"/>
<gene>
    <name evidence="4" type="ORF">GCM10010403_11340</name>
</gene>
<protein>
    <submittedName>
        <fullName evidence="4">FAD-dependent monooxygenase</fullName>
    </submittedName>
</protein>
<dbReference type="Pfam" id="PF01494">
    <property type="entry name" value="FAD_binding_3"/>
    <property type="match status" value="1"/>
</dbReference>
<dbReference type="Proteomes" id="UP001501584">
    <property type="component" value="Unassembled WGS sequence"/>
</dbReference>
<accession>A0ABN3F8C7</accession>
<evidence type="ECO:0000313" key="5">
    <source>
        <dbReference type="Proteomes" id="UP001501584"/>
    </source>
</evidence>
<dbReference type="InterPro" id="IPR050493">
    <property type="entry name" value="FAD-dep_Monooxygenase_BioMet"/>
</dbReference>
<dbReference type="SUPFAM" id="SSF51905">
    <property type="entry name" value="FAD/NAD(P)-binding domain"/>
    <property type="match status" value="1"/>
</dbReference>
<keyword evidence="2 4" id="KW-0503">Monooxygenase</keyword>
<comment type="caution">
    <text evidence="4">The sequence shown here is derived from an EMBL/GenBank/DDBJ whole genome shotgun (WGS) entry which is preliminary data.</text>
</comment>
<dbReference type="PRINTS" id="PR00420">
    <property type="entry name" value="RNGMNOXGNASE"/>
</dbReference>
<dbReference type="Gene3D" id="3.50.50.60">
    <property type="entry name" value="FAD/NAD(P)-binding domain"/>
    <property type="match status" value="1"/>
</dbReference>
<keyword evidence="1" id="KW-0560">Oxidoreductase</keyword>
<evidence type="ECO:0000259" key="3">
    <source>
        <dbReference type="Pfam" id="PF01494"/>
    </source>
</evidence>
<dbReference type="InterPro" id="IPR036188">
    <property type="entry name" value="FAD/NAD-bd_sf"/>
</dbReference>
<reference evidence="4 5" key="1">
    <citation type="journal article" date="2019" name="Int. J. Syst. Evol. Microbiol.">
        <title>The Global Catalogue of Microorganisms (GCM) 10K type strain sequencing project: providing services to taxonomists for standard genome sequencing and annotation.</title>
        <authorList>
            <consortium name="The Broad Institute Genomics Platform"/>
            <consortium name="The Broad Institute Genome Sequencing Center for Infectious Disease"/>
            <person name="Wu L."/>
            <person name="Ma J."/>
        </authorList>
    </citation>
    <scope>NUCLEOTIDE SEQUENCE [LARGE SCALE GENOMIC DNA]</scope>
    <source>
        <strain evidence="4 5">JCM 6238</strain>
    </source>
</reference>
<organism evidence="4 5">
    <name type="scientific">Glycomyces rutgersensis</name>
    <dbReference type="NCBI Taxonomy" id="58115"/>
    <lineage>
        <taxon>Bacteria</taxon>
        <taxon>Bacillati</taxon>
        <taxon>Actinomycetota</taxon>
        <taxon>Actinomycetes</taxon>
        <taxon>Glycomycetales</taxon>
        <taxon>Glycomycetaceae</taxon>
        <taxon>Glycomyces</taxon>
    </lineage>
</organism>
<evidence type="ECO:0000256" key="2">
    <source>
        <dbReference type="ARBA" id="ARBA00023033"/>
    </source>
</evidence>
<name>A0ABN3F8C7_9ACTN</name>
<evidence type="ECO:0000256" key="1">
    <source>
        <dbReference type="ARBA" id="ARBA00023002"/>
    </source>
</evidence>
<dbReference type="InterPro" id="IPR002938">
    <property type="entry name" value="FAD-bd"/>
</dbReference>
<dbReference type="EMBL" id="BAAASX010000002">
    <property type="protein sequence ID" value="GAA2323017.1"/>
    <property type="molecule type" value="Genomic_DNA"/>
</dbReference>
<keyword evidence="5" id="KW-1185">Reference proteome</keyword>
<evidence type="ECO:0000313" key="4">
    <source>
        <dbReference type="EMBL" id="GAA2323017.1"/>
    </source>
</evidence>
<dbReference type="PANTHER" id="PTHR13789:SF309">
    <property type="entry name" value="PUTATIVE (AFU_ORTHOLOGUE AFUA_6G14510)-RELATED"/>
    <property type="match status" value="1"/>
</dbReference>
<sequence length="387" mass="41677">MVQMQNRRAVVVGAGVAGLASAIVLSKLGWRVALLERRERLKGEDLGMVLWASGVRALRALGVDAQLDASGTPVDRFEIRNEDRLSSSFAAAMLGADDGTPSVMVHTAMLYEALVSRLGDNVQVHPATQVDRIDMVDLAAGDASRRWDAELVVAADGIDSPTRPLIAPGSPTVDAGVVCFRGLVPAHRAPERTTDAVEIYGPDRRRFGYGDLGHAGACWWATVPGGMRPESPQIQYELINRWFADWPDPVGKFIAATRPSELTQQSVRYVWPIPPVLHQPVGQGGLVLLGDAAHGVAPILAQGASLALEDAVTLGWALRRTPESVPAALASYDRARLARIKRVARLSRRVHTIASGGRGMTKSLLRAVPDSWVQNQAASLSDWQPPR</sequence>
<feature type="domain" description="FAD-binding" evidence="3">
    <location>
        <begin position="9"/>
        <end position="345"/>
    </location>
</feature>